<evidence type="ECO:0000256" key="1">
    <source>
        <dbReference type="SAM" id="SignalP"/>
    </source>
</evidence>
<reference evidence="3 4" key="1">
    <citation type="submission" date="2019-10" db="EMBL/GenBank/DDBJ databases">
        <title>Whole genome shotgun sequence of Acrocarpospora pleiomorpha NBRC 16267.</title>
        <authorList>
            <person name="Ichikawa N."/>
            <person name="Kimura A."/>
            <person name="Kitahashi Y."/>
            <person name="Komaki H."/>
            <person name="Oguchi A."/>
        </authorList>
    </citation>
    <scope>NUCLEOTIDE SEQUENCE [LARGE SCALE GENOMIC DNA]</scope>
    <source>
        <strain evidence="3 4">NBRC 16267</strain>
    </source>
</reference>
<dbReference type="PANTHER" id="PTHR12110">
    <property type="entry name" value="HYDROXYPYRUVATE ISOMERASE"/>
    <property type="match status" value="1"/>
</dbReference>
<name>A0A5M3XG50_9ACTN</name>
<dbReference type="EMBL" id="BLAF01000013">
    <property type="protein sequence ID" value="GES19732.1"/>
    <property type="molecule type" value="Genomic_DNA"/>
</dbReference>
<dbReference type="Pfam" id="PF01261">
    <property type="entry name" value="AP_endonuc_2"/>
    <property type="match status" value="1"/>
</dbReference>
<feature type="chain" id="PRO_5039366047" description="Xylose isomerase-like TIM barrel domain-containing protein" evidence="1">
    <location>
        <begin position="31"/>
        <end position="307"/>
    </location>
</feature>
<dbReference type="SUPFAM" id="SSF51658">
    <property type="entry name" value="Xylose isomerase-like"/>
    <property type="match status" value="1"/>
</dbReference>
<protein>
    <recommendedName>
        <fullName evidence="2">Xylose isomerase-like TIM barrel domain-containing protein</fullName>
    </recommendedName>
</protein>
<dbReference type="AlphaFoldDB" id="A0A5M3XG50"/>
<dbReference type="InterPro" id="IPR006311">
    <property type="entry name" value="TAT_signal"/>
</dbReference>
<dbReference type="OrthoDB" id="9798407at2"/>
<feature type="domain" description="Xylose isomerase-like TIM barrel" evidence="2">
    <location>
        <begin position="75"/>
        <end position="302"/>
    </location>
</feature>
<keyword evidence="4" id="KW-1185">Reference proteome</keyword>
<keyword evidence="1" id="KW-0732">Signal</keyword>
<accession>A0A5M3XG50</accession>
<proteinExistence type="predicted"/>
<dbReference type="InterPro" id="IPR013022">
    <property type="entry name" value="Xyl_isomerase-like_TIM-brl"/>
</dbReference>
<evidence type="ECO:0000313" key="3">
    <source>
        <dbReference type="EMBL" id="GES19732.1"/>
    </source>
</evidence>
<dbReference type="InterPro" id="IPR036237">
    <property type="entry name" value="Xyl_isomerase-like_sf"/>
</dbReference>
<dbReference type="PROSITE" id="PS51318">
    <property type="entry name" value="TAT"/>
    <property type="match status" value="1"/>
</dbReference>
<evidence type="ECO:0000313" key="4">
    <source>
        <dbReference type="Proteomes" id="UP000377595"/>
    </source>
</evidence>
<evidence type="ECO:0000259" key="2">
    <source>
        <dbReference type="Pfam" id="PF01261"/>
    </source>
</evidence>
<comment type="caution">
    <text evidence="3">The sequence shown here is derived from an EMBL/GenBank/DDBJ whole genome shotgun (WGS) entry which is preliminary data.</text>
</comment>
<gene>
    <name evidence="3" type="ORF">Aple_026280</name>
</gene>
<dbReference type="InterPro" id="IPR050312">
    <property type="entry name" value="IolE/XylAMocC-like"/>
</dbReference>
<dbReference type="Proteomes" id="UP000377595">
    <property type="component" value="Unassembled WGS sequence"/>
</dbReference>
<dbReference type="PANTHER" id="PTHR12110:SF41">
    <property type="entry name" value="INOSOSE DEHYDRATASE"/>
    <property type="match status" value="1"/>
</dbReference>
<feature type="signal peptide" evidence="1">
    <location>
        <begin position="1"/>
        <end position="30"/>
    </location>
</feature>
<dbReference type="Gene3D" id="3.20.20.150">
    <property type="entry name" value="Divalent-metal-dependent TIM barrel enzymes"/>
    <property type="match status" value="1"/>
</dbReference>
<organism evidence="3 4">
    <name type="scientific">Acrocarpospora pleiomorpha</name>
    <dbReference type="NCBI Taxonomy" id="90975"/>
    <lineage>
        <taxon>Bacteria</taxon>
        <taxon>Bacillati</taxon>
        <taxon>Actinomycetota</taxon>
        <taxon>Actinomycetes</taxon>
        <taxon>Streptosporangiales</taxon>
        <taxon>Streptosporangiaceae</taxon>
        <taxon>Acrocarpospora</taxon>
    </lineage>
</organism>
<sequence>MSRTPSVRRRRRAGLAAGAALALAATCVLAAPAAAASPGGDRKDCGHRAVPASKISFQLYTYRNWIAQIGQDAVFAELADIGYKQVQPYVATYNTPAEELKALLKKHHLKATSGQGNVNEATFDPTIEYAKTIKQRYMGSGGFAAPGIGSYEDTLATAATLNRLGERSVKAGVGKIFGHNHTQEFTTKYPDPVTGELKSAWQIMMENTDPRYVVFEVDIFWAEDAGVDTAALLRKYGKRIELLHIKDGFLNGDERGVPSDVGEGELNWGPILEAARPHVQQYIVERDNAPASRETAEDSFRFLTCGK</sequence>
<dbReference type="RefSeq" id="WP_155344796.1">
    <property type="nucleotide sequence ID" value="NZ_BAAAHM010000028.1"/>
</dbReference>